<dbReference type="AlphaFoldDB" id="A0A972F957"/>
<dbReference type="Proteomes" id="UP000599523">
    <property type="component" value="Unassembled WGS sequence"/>
</dbReference>
<dbReference type="CDD" id="cd01983">
    <property type="entry name" value="SIMIBI"/>
    <property type="match status" value="1"/>
</dbReference>
<dbReference type="Gene3D" id="3.40.50.720">
    <property type="entry name" value="NAD(P)-binding Rossmann-like Domain"/>
    <property type="match status" value="1"/>
</dbReference>
<protein>
    <submittedName>
        <fullName evidence="2">GTPase</fullName>
    </submittedName>
</protein>
<dbReference type="EMBL" id="WTVM01000131">
    <property type="protein sequence ID" value="NMG04549.1"/>
    <property type="molecule type" value="Genomic_DNA"/>
</dbReference>
<dbReference type="Pfam" id="PF02492">
    <property type="entry name" value="cobW"/>
    <property type="match status" value="1"/>
</dbReference>
<evidence type="ECO:0000259" key="1">
    <source>
        <dbReference type="Pfam" id="PF02492"/>
    </source>
</evidence>
<dbReference type="PANTHER" id="PTHR42869">
    <property type="entry name" value="SLL0572 PROTEIN"/>
    <property type="match status" value="1"/>
</dbReference>
<name>A0A972F957_9RHOO</name>
<dbReference type="InterPro" id="IPR003495">
    <property type="entry name" value="CobW/HypB/UreG_nucleotide-bd"/>
</dbReference>
<organism evidence="2 3">
    <name type="scientific">Azoarcus taiwanensis</name>
    <dbReference type="NCBI Taxonomy" id="666964"/>
    <lineage>
        <taxon>Bacteria</taxon>
        <taxon>Pseudomonadati</taxon>
        <taxon>Pseudomonadota</taxon>
        <taxon>Betaproteobacteria</taxon>
        <taxon>Rhodocyclales</taxon>
        <taxon>Zoogloeaceae</taxon>
        <taxon>Azoarcus</taxon>
    </lineage>
</organism>
<comment type="caution">
    <text evidence="2">The sequence shown here is derived from an EMBL/GenBank/DDBJ whole genome shotgun (WGS) entry which is preliminary data.</text>
</comment>
<dbReference type="Gene3D" id="3.40.50.300">
    <property type="entry name" value="P-loop containing nucleotide triphosphate hydrolases"/>
    <property type="match status" value="1"/>
</dbReference>
<dbReference type="PANTHER" id="PTHR42869:SF1">
    <property type="entry name" value="SLL0572 PROTEIN"/>
    <property type="match status" value="1"/>
</dbReference>
<gene>
    <name evidence="2" type="ORF">GPA21_16465</name>
</gene>
<proteinExistence type="predicted"/>
<evidence type="ECO:0000313" key="3">
    <source>
        <dbReference type="Proteomes" id="UP000599523"/>
    </source>
</evidence>
<feature type="domain" description="CobW/HypB/UreG nucleotide-binding" evidence="1">
    <location>
        <begin position="237"/>
        <end position="302"/>
    </location>
</feature>
<dbReference type="InterPro" id="IPR053199">
    <property type="entry name" value="cDPG_synthetase-like"/>
</dbReference>
<evidence type="ECO:0000313" key="2">
    <source>
        <dbReference type="EMBL" id="NMG04549.1"/>
    </source>
</evidence>
<keyword evidence="3" id="KW-1185">Reference proteome</keyword>
<sequence length="450" mass="48632">METRPPRRVLILGAAGRDFHNFNTLFRDNPTHRVLGFTAAQIPDIAGRRYPPVLAGSLYPEGIPISAESELSELIAALGVDECVFAYSDVSYDHVMHLSAIANTAGADFRLVAPTRTMIESRKPVIAVVATRTGTGKSQTCRAIVARLSARGLRVVTVRHPMPYGDLAAQGLQRFAQLADLDTHGCTIEEREEYEPHIEAGNVIYAGVDYAAILNAAENDPDGCDLILWDGGNNDTSFFRPDLTITVTDPQRGTDALNHYAGEINLRMADVVLINKVDSASPEALQRTEATIAATNPAATVVRAESRISVDAPELIAGKRVLVVEDGPSLTHGNLPFGAGFLAAQRFGAAQIVDPRRWAVGSLARAFEQWPQLGSVLPAMGYGHTQREELEATIRACEVDTVIIGTPIDLGRILTIDKPATRVHYALAEIGQPDLDMVLDVFLERIAQSG</sequence>
<reference evidence="2" key="1">
    <citation type="submission" date="2019-12" db="EMBL/GenBank/DDBJ databases">
        <title>Comparative genomics gives insights into the taxonomy of the Azoarcus-Aromatoleum group and reveals separate origins of nif in the plant-associated Azoarcus and non-plant-associated Aromatoleum sub-groups.</title>
        <authorList>
            <person name="Lafos M."/>
            <person name="Maluk M."/>
            <person name="Batista M."/>
            <person name="Junghare M."/>
            <person name="Carmona M."/>
            <person name="Faoro H."/>
            <person name="Cruz L.M."/>
            <person name="Battistoni F."/>
            <person name="De Souza E."/>
            <person name="Pedrosa F."/>
            <person name="Chen W.-M."/>
            <person name="Poole P.S."/>
            <person name="Dixon R.A."/>
            <person name="James E.K."/>
        </authorList>
    </citation>
    <scope>NUCLEOTIDE SEQUENCE</scope>
    <source>
        <strain evidence="2">NSC3</strain>
    </source>
</reference>
<accession>A0A972F957</accession>
<dbReference type="SUPFAM" id="SSF52540">
    <property type="entry name" value="P-loop containing nucleoside triphosphate hydrolases"/>
    <property type="match status" value="1"/>
</dbReference>
<dbReference type="RefSeq" id="WP_168989213.1">
    <property type="nucleotide sequence ID" value="NZ_CAWPHM010000035.1"/>
</dbReference>
<dbReference type="InterPro" id="IPR027417">
    <property type="entry name" value="P-loop_NTPase"/>
</dbReference>